<evidence type="ECO:0000256" key="4">
    <source>
        <dbReference type="ARBA" id="ARBA00022692"/>
    </source>
</evidence>
<feature type="transmembrane region" description="Helical" evidence="8">
    <location>
        <begin position="448"/>
        <end position="466"/>
    </location>
</feature>
<dbReference type="PANTHER" id="PTHR30347:SF1">
    <property type="entry name" value="MECHANOSENSITIVE CHANNEL MSCK"/>
    <property type="match status" value="1"/>
</dbReference>
<feature type="transmembrane region" description="Helical" evidence="8">
    <location>
        <begin position="547"/>
        <end position="573"/>
    </location>
</feature>
<dbReference type="InterPro" id="IPR006685">
    <property type="entry name" value="MscS_channel_2nd"/>
</dbReference>
<feature type="transmembrane region" description="Helical" evidence="8">
    <location>
        <begin position="424"/>
        <end position="442"/>
    </location>
</feature>
<keyword evidence="4 8" id="KW-0812">Transmembrane</keyword>
<keyword evidence="6 8" id="KW-0472">Membrane</keyword>
<feature type="domain" description="Mechanosensitive ion channel MscS" evidence="9">
    <location>
        <begin position="638"/>
        <end position="705"/>
    </location>
</feature>
<dbReference type="InterPro" id="IPR011014">
    <property type="entry name" value="MscS_channel_TM-2"/>
</dbReference>
<sequence>MVLVKKNVCTTIMLILGAVVFLISSSLIENVGFFAQAQTVQSDALLLNNNGIISQDEFLERQQELANNAQMHLENLKNQLENDTYDSSLLNDIRIKAEDIKNQIITAALKFRAPLNDINLRLDQISEPDEGNVDAVSVDDERSRLRQEKNQINVLVAQLDTSYLTANRLIENSMMLSRQLFTQTLTHRVHFSFALGEQIKIFAKEAMHDFNALIISWWQFIYNFKMIELFVSILIPFLLTTLITYFSHRMMRNLRQTIILEEDNIPFLKRLSLVFLSTLIPTLICAFFVFSIFGMSNYFKLFWPELRHVFRTISHQIVFVFFIARMSYVILISKNPDIRLLNVAHRPAVLLVFLLSLLAFVMAADYVMDAIYHAVSAPTHLVIVKSFVSVFLVCIIIFAISFIKVRHPKTDEDLMTSWPFYIRIPLILFGLIPIVIAFLGYIGLARFIVQQIVISGAFLVLMYLGFQTARAIASEGAFSQTIIGRNIAKRFNVKDGTMDQLGLFTAIFLYFIVLALCIPPIVMQFGFTSHDINNAFKHFLTGFQIGNVSISLIAILTGIVFFLVSWFLVRFFVRWLDNSVLARGKVDSGLRNSISTIIGYCGLALSAVIGLSAAGFNLGSVALIAGGLSLGIGFGLQNIVQNFVSGLILLAERPFKVGDYVETGTVSGIVKRISVRATEVETFKHETMIVPNSSLINNNVGNWTHRNKIGRVDIPLTVPAMIDPQHVVDVLMEIASNVEGVLKNPAPWVNFSSFDSNSLNFSLSVYLPDITATTSATNALRFAIQKRFLDEGIL</sequence>
<protein>
    <recommendedName>
        <fullName evidence="13">DUF3772 domain-containing protein</fullName>
    </recommendedName>
</protein>
<dbReference type="InterPro" id="IPR023408">
    <property type="entry name" value="MscS_beta-dom_sf"/>
</dbReference>
<dbReference type="SUPFAM" id="SSF82689">
    <property type="entry name" value="Mechanosensitive channel protein MscS (YggB), C-terminal domain"/>
    <property type="match status" value="1"/>
</dbReference>
<dbReference type="Proteomes" id="UP000008952">
    <property type="component" value="Unassembled WGS sequence"/>
</dbReference>
<dbReference type="Pfam" id="PF00924">
    <property type="entry name" value="MS_channel_2nd"/>
    <property type="match status" value="1"/>
</dbReference>
<organism evidence="11 12">
    <name type="scientific">Bartonella tamiae Th239</name>
    <dbReference type="NCBI Taxonomy" id="1094558"/>
    <lineage>
        <taxon>Bacteria</taxon>
        <taxon>Pseudomonadati</taxon>
        <taxon>Pseudomonadota</taxon>
        <taxon>Alphaproteobacteria</taxon>
        <taxon>Hyphomicrobiales</taxon>
        <taxon>Bartonellaceae</taxon>
        <taxon>Bartonella</taxon>
    </lineage>
</organism>
<keyword evidence="3" id="KW-1003">Cell membrane</keyword>
<dbReference type="eggNOG" id="COG3264">
    <property type="taxonomic scope" value="Bacteria"/>
</dbReference>
<dbReference type="HOGENOM" id="CLU_011796_2_0_5"/>
<evidence type="ECO:0000313" key="11">
    <source>
        <dbReference type="EMBL" id="EJF89020.1"/>
    </source>
</evidence>
<evidence type="ECO:0000259" key="10">
    <source>
        <dbReference type="Pfam" id="PF21082"/>
    </source>
</evidence>
<comment type="subcellular location">
    <subcellularLocation>
        <location evidence="1">Cell membrane</location>
        <topology evidence="1">Multi-pass membrane protein</topology>
    </subcellularLocation>
</comment>
<feature type="transmembrane region" description="Helical" evidence="8">
    <location>
        <begin position="343"/>
        <end position="363"/>
    </location>
</feature>
<feature type="transmembrane region" description="Helical" evidence="8">
    <location>
        <begin position="267"/>
        <end position="293"/>
    </location>
</feature>
<comment type="similarity">
    <text evidence="2">Belongs to the MscS (TC 1.A.23) family.</text>
</comment>
<evidence type="ECO:0000256" key="6">
    <source>
        <dbReference type="ARBA" id="ARBA00023136"/>
    </source>
</evidence>
<reference evidence="11 12" key="1">
    <citation type="submission" date="2012-03" db="EMBL/GenBank/DDBJ databases">
        <title>The Genome Sequence of Bartonella tamiae Th239.</title>
        <authorList>
            <consortium name="The Broad Institute Genome Sequencing Platform"/>
            <consortium name="The Broad Institute Genome Sequencing Center for Infectious Disease"/>
            <person name="Feldgarden M."/>
            <person name="Kirby J."/>
            <person name="Kosoy M."/>
            <person name="Birtles R."/>
            <person name="Probert W.S."/>
            <person name="Chiaraviglio L."/>
            <person name="Young S.K."/>
            <person name="Zeng Q."/>
            <person name="Gargeya S."/>
            <person name="Fitzgerald M."/>
            <person name="Haas B."/>
            <person name="Abouelleil A."/>
            <person name="Alvarado L."/>
            <person name="Arachchi H.M."/>
            <person name="Berlin A."/>
            <person name="Chapman S.B."/>
            <person name="Gearin G."/>
            <person name="Goldberg J."/>
            <person name="Griggs A."/>
            <person name="Gujja S."/>
            <person name="Hansen M."/>
            <person name="Heiman D."/>
            <person name="Howarth C."/>
            <person name="Larimer J."/>
            <person name="Lui A."/>
            <person name="MacDonald P.J.P."/>
            <person name="McCowen C."/>
            <person name="Montmayeur A."/>
            <person name="Murphy C."/>
            <person name="Neiman D."/>
            <person name="Pearson M."/>
            <person name="Priest M."/>
            <person name="Roberts A."/>
            <person name="Saif S."/>
            <person name="Shea T."/>
            <person name="Sisk P."/>
            <person name="Stolte C."/>
            <person name="Sykes S."/>
            <person name="Wortman J."/>
            <person name="Nusbaum C."/>
            <person name="Birren B."/>
        </authorList>
    </citation>
    <scope>NUCLEOTIDE SEQUENCE [LARGE SCALE GENOMIC DNA]</scope>
    <source>
        <strain evidence="11 12">Th239</strain>
    </source>
</reference>
<dbReference type="InterPro" id="IPR010920">
    <property type="entry name" value="LSM_dom_sf"/>
</dbReference>
<evidence type="ECO:0008006" key="13">
    <source>
        <dbReference type="Google" id="ProtNLM"/>
    </source>
</evidence>
<feature type="domain" description="Mechanosensitive ion channel MscS C-terminal" evidence="10">
    <location>
        <begin position="715"/>
        <end position="793"/>
    </location>
</feature>
<dbReference type="Pfam" id="PF21082">
    <property type="entry name" value="MS_channel_3rd"/>
    <property type="match status" value="1"/>
</dbReference>
<dbReference type="SUPFAM" id="SSF82861">
    <property type="entry name" value="Mechanosensitive channel protein MscS (YggB), transmembrane region"/>
    <property type="match status" value="1"/>
</dbReference>
<evidence type="ECO:0000256" key="8">
    <source>
        <dbReference type="SAM" id="Phobius"/>
    </source>
</evidence>
<feature type="transmembrane region" description="Helical" evidence="8">
    <location>
        <begin position="229"/>
        <end position="246"/>
    </location>
</feature>
<keyword evidence="12" id="KW-1185">Reference proteome</keyword>
<keyword evidence="5 8" id="KW-1133">Transmembrane helix</keyword>
<comment type="caution">
    <text evidence="11">The sequence shown here is derived from an EMBL/GenBank/DDBJ whole genome shotgun (WGS) entry which is preliminary data.</text>
</comment>
<feature type="coiled-coil region" evidence="7">
    <location>
        <begin position="59"/>
        <end position="86"/>
    </location>
</feature>
<evidence type="ECO:0000259" key="9">
    <source>
        <dbReference type="Pfam" id="PF00924"/>
    </source>
</evidence>
<evidence type="ECO:0000256" key="3">
    <source>
        <dbReference type="ARBA" id="ARBA00022475"/>
    </source>
</evidence>
<feature type="transmembrane region" description="Helical" evidence="8">
    <location>
        <begin position="383"/>
        <end position="403"/>
    </location>
</feature>
<name>J1JWQ6_9HYPH</name>
<accession>J1JWQ6</accession>
<feature type="transmembrane region" description="Helical" evidence="8">
    <location>
        <begin position="313"/>
        <end position="331"/>
    </location>
</feature>
<dbReference type="STRING" id="1094558.ME5_01571"/>
<evidence type="ECO:0000313" key="12">
    <source>
        <dbReference type="Proteomes" id="UP000008952"/>
    </source>
</evidence>
<dbReference type="InterPro" id="IPR011066">
    <property type="entry name" value="MscS_channel_C_sf"/>
</dbReference>
<dbReference type="Gene3D" id="1.10.287.1260">
    <property type="match status" value="1"/>
</dbReference>
<feature type="transmembrane region" description="Helical" evidence="8">
    <location>
        <begin position="594"/>
        <end position="614"/>
    </location>
</feature>
<dbReference type="InterPro" id="IPR049278">
    <property type="entry name" value="MS_channel_C"/>
</dbReference>
<evidence type="ECO:0000256" key="5">
    <source>
        <dbReference type="ARBA" id="ARBA00022989"/>
    </source>
</evidence>
<dbReference type="Gene3D" id="3.30.70.100">
    <property type="match status" value="1"/>
</dbReference>
<keyword evidence="7" id="KW-0175">Coiled coil</keyword>
<dbReference type="OrthoDB" id="9799209at2"/>
<evidence type="ECO:0000256" key="2">
    <source>
        <dbReference type="ARBA" id="ARBA00008017"/>
    </source>
</evidence>
<dbReference type="GO" id="GO:0005886">
    <property type="term" value="C:plasma membrane"/>
    <property type="evidence" value="ECO:0007669"/>
    <property type="project" value="UniProtKB-SubCell"/>
</dbReference>
<dbReference type="SUPFAM" id="SSF50182">
    <property type="entry name" value="Sm-like ribonucleoproteins"/>
    <property type="match status" value="1"/>
</dbReference>
<gene>
    <name evidence="11" type="ORF">ME5_01571</name>
</gene>
<proteinExistence type="inferred from homology"/>
<dbReference type="EMBL" id="AIMB01000008">
    <property type="protein sequence ID" value="EJF89020.1"/>
    <property type="molecule type" value="Genomic_DNA"/>
</dbReference>
<dbReference type="GO" id="GO:0008381">
    <property type="term" value="F:mechanosensitive monoatomic ion channel activity"/>
    <property type="evidence" value="ECO:0007669"/>
    <property type="project" value="UniProtKB-ARBA"/>
</dbReference>
<dbReference type="PATRIC" id="fig|1094558.3.peg.1677"/>
<dbReference type="PANTHER" id="PTHR30347">
    <property type="entry name" value="POTASSIUM CHANNEL RELATED"/>
    <property type="match status" value="1"/>
</dbReference>
<evidence type="ECO:0000256" key="7">
    <source>
        <dbReference type="SAM" id="Coils"/>
    </source>
</evidence>
<dbReference type="InterPro" id="IPR052702">
    <property type="entry name" value="MscS-like_channel"/>
</dbReference>
<dbReference type="Gene3D" id="2.30.30.60">
    <property type="match status" value="1"/>
</dbReference>
<feature type="transmembrane region" description="Helical" evidence="8">
    <location>
        <begin position="501"/>
        <end position="527"/>
    </location>
</feature>
<evidence type="ECO:0000256" key="1">
    <source>
        <dbReference type="ARBA" id="ARBA00004651"/>
    </source>
</evidence>
<feature type="transmembrane region" description="Helical" evidence="8">
    <location>
        <begin position="620"/>
        <end position="640"/>
    </location>
</feature>
<dbReference type="AlphaFoldDB" id="J1JWQ6"/>